<comment type="similarity">
    <text evidence="1 3">Belongs to the bacterial ribosomal protein bS6 family.</text>
</comment>
<dbReference type="InterPro" id="IPR000529">
    <property type="entry name" value="Ribosomal_bS6"/>
</dbReference>
<gene>
    <name evidence="3" type="primary">rpsF</name>
    <name evidence="4" type="ORF">A3G54_00865</name>
</gene>
<evidence type="ECO:0000256" key="3">
    <source>
        <dbReference type="HAMAP-Rule" id="MF_00360"/>
    </source>
</evidence>
<keyword evidence="3" id="KW-0687">Ribonucleoprotein</keyword>
<dbReference type="SUPFAM" id="SSF54995">
    <property type="entry name" value="Ribosomal protein S6"/>
    <property type="match status" value="1"/>
</dbReference>
<evidence type="ECO:0000313" key="5">
    <source>
        <dbReference type="Proteomes" id="UP000178894"/>
    </source>
</evidence>
<dbReference type="GO" id="GO:0019843">
    <property type="term" value="F:rRNA binding"/>
    <property type="evidence" value="ECO:0007669"/>
    <property type="project" value="UniProtKB-UniRule"/>
</dbReference>
<proteinExistence type="inferred from homology"/>
<comment type="function">
    <text evidence="3">Binds together with bS18 to 16S ribosomal RNA.</text>
</comment>
<comment type="caution">
    <text evidence="4">The sequence shown here is derived from an EMBL/GenBank/DDBJ whole genome shotgun (WGS) entry which is preliminary data.</text>
</comment>
<dbReference type="Gene3D" id="3.30.70.60">
    <property type="match status" value="1"/>
</dbReference>
<dbReference type="HAMAP" id="MF_00360">
    <property type="entry name" value="Ribosomal_bS6"/>
    <property type="match status" value="1"/>
</dbReference>
<dbReference type="InterPro" id="IPR014717">
    <property type="entry name" value="Transl_elong_EF1B/ribsomal_bS6"/>
</dbReference>
<dbReference type="EMBL" id="MFIQ01000025">
    <property type="protein sequence ID" value="OGF93283.1"/>
    <property type="molecule type" value="Genomic_DNA"/>
</dbReference>
<dbReference type="GO" id="GO:1990904">
    <property type="term" value="C:ribonucleoprotein complex"/>
    <property type="evidence" value="ECO:0007669"/>
    <property type="project" value="UniProtKB-KW"/>
</dbReference>
<keyword evidence="3" id="KW-0699">rRNA-binding</keyword>
<protein>
    <recommendedName>
        <fullName evidence="2 3">Small ribosomal subunit protein bS6</fullName>
    </recommendedName>
</protein>
<keyword evidence="3" id="KW-0694">RNA-binding</keyword>
<dbReference type="Proteomes" id="UP000178894">
    <property type="component" value="Unassembled WGS sequence"/>
</dbReference>
<dbReference type="AlphaFoldDB" id="A0A1F5XZH6"/>
<dbReference type="InterPro" id="IPR035980">
    <property type="entry name" value="Ribosomal_bS6_sf"/>
</dbReference>
<evidence type="ECO:0000256" key="2">
    <source>
        <dbReference type="ARBA" id="ARBA00035294"/>
    </source>
</evidence>
<dbReference type="STRING" id="1798364.A3G54_00865"/>
<evidence type="ECO:0000313" key="4">
    <source>
        <dbReference type="EMBL" id="OGF93283.1"/>
    </source>
</evidence>
<dbReference type="GO" id="GO:0005840">
    <property type="term" value="C:ribosome"/>
    <property type="evidence" value="ECO:0007669"/>
    <property type="project" value="UniProtKB-KW"/>
</dbReference>
<organism evidence="4 5">
    <name type="scientific">Candidatus Giovannonibacteria bacterium RIFCSPLOWO2_12_FULL_44_15</name>
    <dbReference type="NCBI Taxonomy" id="1798364"/>
    <lineage>
        <taxon>Bacteria</taxon>
        <taxon>Candidatus Giovannoniibacteriota</taxon>
    </lineage>
</organism>
<dbReference type="InterPro" id="IPR020814">
    <property type="entry name" value="Ribosomal_S6_plastid/chlpt"/>
</dbReference>
<dbReference type="GO" id="GO:0003735">
    <property type="term" value="F:structural constituent of ribosome"/>
    <property type="evidence" value="ECO:0007669"/>
    <property type="project" value="InterPro"/>
</dbReference>
<dbReference type="Pfam" id="PF01250">
    <property type="entry name" value="Ribosomal_S6"/>
    <property type="match status" value="1"/>
</dbReference>
<keyword evidence="3" id="KW-0689">Ribosomal protein</keyword>
<evidence type="ECO:0000256" key="1">
    <source>
        <dbReference type="ARBA" id="ARBA00009512"/>
    </source>
</evidence>
<name>A0A1F5XZH6_9BACT</name>
<dbReference type="GO" id="GO:0006412">
    <property type="term" value="P:translation"/>
    <property type="evidence" value="ECO:0007669"/>
    <property type="project" value="UniProtKB-UniRule"/>
</dbReference>
<sequence length="132" mass="15392">MNLDTKLYEIAYVLKGEGEENAVNNLDSLKKYIEGRNGMNLEESRPQKRRLAYSLGKEREAFLGTIKCYLKPGDIKDLEDFLRHENNILRYLVTVSKRHADKPSRPKKIRRIVEKSNSDIKEIDKKLEEILG</sequence>
<accession>A0A1F5XZH6</accession>
<reference evidence="4 5" key="1">
    <citation type="journal article" date="2016" name="Nat. Commun.">
        <title>Thousands of microbial genomes shed light on interconnected biogeochemical processes in an aquifer system.</title>
        <authorList>
            <person name="Anantharaman K."/>
            <person name="Brown C.T."/>
            <person name="Hug L.A."/>
            <person name="Sharon I."/>
            <person name="Castelle C.J."/>
            <person name="Probst A.J."/>
            <person name="Thomas B.C."/>
            <person name="Singh A."/>
            <person name="Wilkins M.J."/>
            <person name="Karaoz U."/>
            <person name="Brodie E.L."/>
            <person name="Williams K.H."/>
            <person name="Hubbard S.S."/>
            <person name="Banfield J.F."/>
        </authorList>
    </citation>
    <scope>NUCLEOTIDE SEQUENCE [LARGE SCALE GENOMIC DNA]</scope>
</reference>